<comment type="subunit">
    <text evidence="7">Heterodimer of an alpha and a beta subunit.</text>
</comment>
<dbReference type="InterPro" id="IPR037282">
    <property type="entry name" value="CapZ_alpha/beta"/>
</dbReference>
<dbReference type="OrthoDB" id="9979678at2759"/>
<sequence length="283" mass="31163">MSSLVQNDPISTSLNVMRRLPPSKIEQNLAGLLQLSPSSTDELLQRIDQPLSVSSTSPTSARAYLLSDYNRDGDSYRNPWTNKYEPQIEDGFKPSAALRELEVSFNEIFDSYRDLYYEGGVSSVYLWDLDDDVPTAGWAGCFLIMKDVKGTQHVKQGTWNSIHVVECGGGKGGKGSEYKLTTTIMVDMDTDGKEMGATNLAGSMTRQSTMRGGGGGDEEHVRNVGRMIEDMEIEMRSNMDGLYLQKTAEVVSKVRGIREGGVNKEHVDKLNEKVKGMKVGGGD</sequence>
<organism evidence="8 9">
    <name type="scientific">Triparma retinervis</name>
    <dbReference type="NCBI Taxonomy" id="2557542"/>
    <lineage>
        <taxon>Eukaryota</taxon>
        <taxon>Sar</taxon>
        <taxon>Stramenopiles</taxon>
        <taxon>Ochrophyta</taxon>
        <taxon>Bolidophyceae</taxon>
        <taxon>Parmales</taxon>
        <taxon>Triparmaceae</taxon>
        <taxon>Triparma</taxon>
    </lineage>
</organism>
<dbReference type="FunFam" id="1.20.58.570:FF:000001">
    <property type="entry name" value="F-actin-capping protein subunit beta"/>
    <property type="match status" value="1"/>
</dbReference>
<evidence type="ECO:0000256" key="1">
    <source>
        <dbReference type="ARBA" id="ARBA00004245"/>
    </source>
</evidence>
<comment type="function">
    <text evidence="7">F-actin-capping proteins bind in a Ca(2+)-independent manner to the fast growing ends of actin filaments (barbed end) thereby blocking the exchange of subunits at these ends. Unlike other capping proteins (such as gelsolin and severin), these proteins do not sever actin filaments.</text>
</comment>
<dbReference type="PANTHER" id="PTHR10619">
    <property type="entry name" value="F-ACTIN-CAPPING PROTEIN SUBUNIT BETA"/>
    <property type="match status" value="1"/>
</dbReference>
<evidence type="ECO:0000256" key="7">
    <source>
        <dbReference type="RuleBase" id="RU365078"/>
    </source>
</evidence>
<protein>
    <recommendedName>
        <fullName evidence="7">F-actin-capping protein subunit beta</fullName>
    </recommendedName>
</protein>
<evidence type="ECO:0000256" key="6">
    <source>
        <dbReference type="ARBA" id="ARBA00023212"/>
    </source>
</evidence>
<dbReference type="GO" id="GO:0008290">
    <property type="term" value="C:F-actin capping protein complex"/>
    <property type="evidence" value="ECO:0007669"/>
    <property type="project" value="UniProtKB-UniRule"/>
</dbReference>
<keyword evidence="9" id="KW-1185">Reference proteome</keyword>
<dbReference type="AlphaFoldDB" id="A0A9W6ZPE8"/>
<evidence type="ECO:0000256" key="2">
    <source>
        <dbReference type="ARBA" id="ARBA00006039"/>
    </source>
</evidence>
<dbReference type="InterPro" id="IPR043175">
    <property type="entry name" value="CAPZB_N"/>
</dbReference>
<evidence type="ECO:0000313" key="9">
    <source>
        <dbReference type="Proteomes" id="UP001165082"/>
    </source>
</evidence>
<keyword evidence="5 7" id="KW-0009">Actin-binding</keyword>
<accession>A0A9W6ZPE8</accession>
<dbReference type="EMBL" id="BRXZ01003405">
    <property type="protein sequence ID" value="GMH54174.1"/>
    <property type="molecule type" value="Genomic_DNA"/>
</dbReference>
<gene>
    <name evidence="8" type="ORF">TrRE_jg1074</name>
</gene>
<dbReference type="Proteomes" id="UP001165082">
    <property type="component" value="Unassembled WGS sequence"/>
</dbReference>
<dbReference type="PRINTS" id="PR00192">
    <property type="entry name" value="FACTINCAPB"/>
</dbReference>
<comment type="subcellular location">
    <subcellularLocation>
        <location evidence="1 7">Cytoplasm</location>
        <location evidence="1 7">Cytoskeleton</location>
    </subcellularLocation>
</comment>
<evidence type="ECO:0000256" key="4">
    <source>
        <dbReference type="ARBA" id="ARBA00022490"/>
    </source>
</evidence>
<dbReference type="Gene3D" id="3.90.1150.210">
    <property type="entry name" value="F-actin capping protein, beta subunit"/>
    <property type="match status" value="1"/>
</dbReference>
<evidence type="ECO:0000256" key="5">
    <source>
        <dbReference type="ARBA" id="ARBA00023203"/>
    </source>
</evidence>
<dbReference type="GO" id="GO:0000902">
    <property type="term" value="P:cell morphogenesis"/>
    <property type="evidence" value="ECO:0007669"/>
    <property type="project" value="TreeGrafter"/>
</dbReference>
<keyword evidence="6 7" id="KW-0206">Cytoskeleton</keyword>
<dbReference type="Pfam" id="PF01115">
    <property type="entry name" value="F_actin_cap_B"/>
    <property type="match status" value="1"/>
</dbReference>
<evidence type="ECO:0000256" key="3">
    <source>
        <dbReference type="ARBA" id="ARBA00022467"/>
    </source>
</evidence>
<dbReference type="PANTHER" id="PTHR10619:SF0">
    <property type="entry name" value="F-ACTIN-CAPPING PROTEIN SUBUNIT BETA ISOFORMS 1 AND 2"/>
    <property type="match status" value="1"/>
</dbReference>
<dbReference type="InterPro" id="IPR001698">
    <property type="entry name" value="CAPZB"/>
</dbReference>
<comment type="caution">
    <text evidence="8">The sequence shown here is derived from an EMBL/GenBank/DDBJ whole genome shotgun (WGS) entry which is preliminary data.</text>
</comment>
<dbReference type="InterPro" id="IPR042276">
    <property type="entry name" value="CapZ_alpha/beta_2"/>
</dbReference>
<reference evidence="8" key="1">
    <citation type="submission" date="2022-07" db="EMBL/GenBank/DDBJ databases">
        <title>Genome analysis of Parmales, a sister group of diatoms, reveals the evolutionary specialization of diatoms from phago-mixotrophs to photoautotrophs.</title>
        <authorList>
            <person name="Ban H."/>
            <person name="Sato S."/>
            <person name="Yoshikawa S."/>
            <person name="Kazumasa Y."/>
            <person name="Nakamura Y."/>
            <person name="Ichinomiya M."/>
            <person name="Saitoh K."/>
            <person name="Sato N."/>
            <person name="Blanc-Mathieu R."/>
            <person name="Endo H."/>
            <person name="Kuwata A."/>
            <person name="Ogata H."/>
        </authorList>
    </citation>
    <scope>NUCLEOTIDE SEQUENCE</scope>
</reference>
<dbReference type="SUPFAM" id="SSF90096">
    <property type="entry name" value="Subunits of heterodimeric actin filament capping protein Capz"/>
    <property type="match status" value="1"/>
</dbReference>
<name>A0A9W6ZPE8_9STRA</name>
<dbReference type="Gene3D" id="1.20.58.570">
    <property type="match status" value="1"/>
</dbReference>
<dbReference type="GO" id="GO:0051016">
    <property type="term" value="P:barbed-end actin filament capping"/>
    <property type="evidence" value="ECO:0007669"/>
    <property type="project" value="UniProtKB-UniRule"/>
</dbReference>
<dbReference type="GO" id="GO:0051015">
    <property type="term" value="F:actin filament binding"/>
    <property type="evidence" value="ECO:0007669"/>
    <property type="project" value="TreeGrafter"/>
</dbReference>
<keyword evidence="3 7" id="KW-0117">Actin capping</keyword>
<evidence type="ECO:0000313" key="8">
    <source>
        <dbReference type="EMBL" id="GMH54174.1"/>
    </source>
</evidence>
<keyword evidence="4 7" id="KW-0963">Cytoplasm</keyword>
<proteinExistence type="inferred from homology"/>
<comment type="similarity">
    <text evidence="2 7">Belongs to the F-actin-capping protein beta subunit family.</text>
</comment>